<dbReference type="Pfam" id="PF00300">
    <property type="entry name" value="His_Phos_1"/>
    <property type="match status" value="1"/>
</dbReference>
<feature type="active site" description="Tele-phosphohistidine intermediate" evidence="1">
    <location>
        <position position="8"/>
    </location>
</feature>
<evidence type="ECO:0000313" key="3">
    <source>
        <dbReference type="EMBL" id="QLD11684.1"/>
    </source>
</evidence>
<dbReference type="RefSeq" id="WP_178011820.1">
    <property type="nucleotide sequence ID" value="NZ_CP058316.1"/>
</dbReference>
<evidence type="ECO:0000256" key="2">
    <source>
        <dbReference type="PIRSR" id="PIRSR613078-2"/>
    </source>
</evidence>
<accession>A0A7D5EWY5</accession>
<dbReference type="InterPro" id="IPR029033">
    <property type="entry name" value="His_PPase_superfam"/>
</dbReference>
<dbReference type="SUPFAM" id="SSF53254">
    <property type="entry name" value="Phosphoglycerate mutase-like"/>
    <property type="match status" value="1"/>
</dbReference>
<evidence type="ECO:0000313" key="4">
    <source>
        <dbReference type="Proteomes" id="UP000509638"/>
    </source>
</evidence>
<proteinExistence type="predicted"/>
<dbReference type="EMBL" id="CP058316">
    <property type="protein sequence ID" value="QLD11684.1"/>
    <property type="molecule type" value="Genomic_DNA"/>
</dbReference>
<dbReference type="InterPro" id="IPR013078">
    <property type="entry name" value="His_Pase_superF_clade-1"/>
</dbReference>
<name>A0A7D5EWY5_9MICO</name>
<evidence type="ECO:0000256" key="1">
    <source>
        <dbReference type="PIRSR" id="PIRSR613078-1"/>
    </source>
</evidence>
<organism evidence="3 4">
    <name type="scientific">Microbacterium oleivorans</name>
    <dbReference type="NCBI Taxonomy" id="273677"/>
    <lineage>
        <taxon>Bacteria</taxon>
        <taxon>Bacillati</taxon>
        <taxon>Actinomycetota</taxon>
        <taxon>Actinomycetes</taxon>
        <taxon>Micrococcales</taxon>
        <taxon>Microbacteriaceae</taxon>
        <taxon>Microbacterium</taxon>
    </lineage>
</organism>
<dbReference type="InterPro" id="IPR050275">
    <property type="entry name" value="PGM_Phosphatase"/>
</dbReference>
<protein>
    <submittedName>
        <fullName evidence="3">Histidine phosphatase family protein</fullName>
    </submittedName>
</protein>
<feature type="binding site" evidence="2">
    <location>
        <begin position="7"/>
        <end position="14"/>
    </location>
    <ligand>
        <name>substrate</name>
    </ligand>
</feature>
<dbReference type="Proteomes" id="UP000509638">
    <property type="component" value="Chromosome"/>
</dbReference>
<gene>
    <name evidence="3" type="ORF">HW566_07825</name>
</gene>
<reference evidence="3 4" key="1">
    <citation type="submission" date="2020-06" db="EMBL/GenBank/DDBJ databases">
        <authorList>
            <person name="Jo H."/>
        </authorList>
    </citation>
    <scope>NUCLEOTIDE SEQUENCE [LARGE SCALE GENOMIC DNA]</scope>
    <source>
        <strain evidence="3 4">I46</strain>
    </source>
</reference>
<dbReference type="PANTHER" id="PTHR48100">
    <property type="entry name" value="BROAD-SPECIFICITY PHOSPHATASE YOR283W-RELATED"/>
    <property type="match status" value="1"/>
</dbReference>
<sequence>MTLALVRHGRTAWNRERRMQGRSDLVLDGVGEEQAAAAGRILSGAVWARIVSSPLRRAVQSAEIIGAHLPGIRHERRSDLVERDYGQAEGRLVAEARENWPDEGYPGAESIDATRERGAGALRDLLRQGENTVVVAHGTVLRLAVEALTGSPCPRILNGEVILVEAGAMGELRARRLSG</sequence>
<dbReference type="GO" id="GO:0016791">
    <property type="term" value="F:phosphatase activity"/>
    <property type="evidence" value="ECO:0007669"/>
    <property type="project" value="TreeGrafter"/>
</dbReference>
<dbReference type="Gene3D" id="3.40.50.1240">
    <property type="entry name" value="Phosphoglycerate mutase-like"/>
    <property type="match status" value="1"/>
</dbReference>
<feature type="active site" description="Proton donor/acceptor" evidence="1">
    <location>
        <position position="82"/>
    </location>
</feature>
<dbReference type="SMART" id="SM00855">
    <property type="entry name" value="PGAM"/>
    <property type="match status" value="1"/>
</dbReference>
<feature type="binding site" evidence="2">
    <location>
        <begin position="82"/>
        <end position="85"/>
    </location>
    <ligand>
        <name>substrate</name>
    </ligand>
</feature>
<feature type="binding site" evidence="2">
    <location>
        <position position="57"/>
    </location>
    <ligand>
        <name>substrate</name>
    </ligand>
</feature>
<dbReference type="AlphaFoldDB" id="A0A7D5EWY5"/>
<dbReference type="CDD" id="cd07067">
    <property type="entry name" value="HP_PGM_like"/>
    <property type="match status" value="1"/>
</dbReference>